<reference evidence="7 8" key="1">
    <citation type="submission" date="2012-09" db="EMBL/GenBank/DDBJ databases">
        <title>Genome Sequence of alkane-degrading Bacterium Alcanivorax sp. 521-1.</title>
        <authorList>
            <person name="Lai Q."/>
            <person name="Shao Z."/>
        </authorList>
    </citation>
    <scope>NUCLEOTIDE SEQUENCE [LARGE SCALE GENOMIC DNA]</scope>
    <source>
        <strain evidence="7 8">521-1</strain>
    </source>
</reference>
<dbReference type="RefSeq" id="WP_323745863.1">
    <property type="nucleotide sequence ID" value="NZ_ARXX01000088.1"/>
</dbReference>
<evidence type="ECO:0000256" key="3">
    <source>
        <dbReference type="ARBA" id="ARBA00022989"/>
    </source>
</evidence>
<dbReference type="InterPro" id="IPR004481">
    <property type="entry name" value="K/Na/Ca-exchanger"/>
</dbReference>
<evidence type="ECO:0000313" key="7">
    <source>
        <dbReference type="EMBL" id="MBF5058299.1"/>
    </source>
</evidence>
<organism evidence="7 8">
    <name type="scientific">Alloalcanivorax profundimaris</name>
    <dbReference type="NCBI Taxonomy" id="2735259"/>
    <lineage>
        <taxon>Bacteria</taxon>
        <taxon>Pseudomonadati</taxon>
        <taxon>Pseudomonadota</taxon>
        <taxon>Gammaproteobacteria</taxon>
        <taxon>Oceanospirillales</taxon>
        <taxon>Alcanivoracaceae</taxon>
        <taxon>Alloalcanivorax</taxon>
    </lineage>
</organism>
<feature type="transmembrane region" description="Helical" evidence="5">
    <location>
        <begin position="209"/>
        <end position="227"/>
    </location>
</feature>
<keyword evidence="2 5" id="KW-0812">Transmembrane</keyword>
<accession>A0ABS0AWG2</accession>
<feature type="transmembrane region" description="Helical" evidence="5">
    <location>
        <begin position="179"/>
        <end position="197"/>
    </location>
</feature>
<keyword evidence="4 5" id="KW-0472">Membrane</keyword>
<dbReference type="InterPro" id="IPR044880">
    <property type="entry name" value="NCX_ion-bd_dom_sf"/>
</dbReference>
<dbReference type="EMBL" id="ARXX01000088">
    <property type="protein sequence ID" value="MBF5058299.1"/>
    <property type="molecule type" value="Genomic_DNA"/>
</dbReference>
<protein>
    <submittedName>
        <fullName evidence="7">Sodium/calcium exchanger membrane protein</fullName>
    </submittedName>
</protein>
<sequence>MFAVCVAIVATAGVKITAVVDELADRTRVGEALAGAVLLGATTSLSGSVLSVTAALKGNADLALSNALGGIAVQTAFLAVADLFYRRANLEHAAASAANLMQGALLVTLMAVILVGAFSPPVTVFGIHPATPLLFGAYIYGLRLIQSTRDQPMWQPARTRETREDVPEEENLRRSLRTLLIAFVGLGALLGVTGWALENAAAAIANQTGLAQTTVGLLLTATVTSLPELVTSVAAVRRGALTLAVGGIIGGNAFDTLFTAASDIAYRDGSIYAEMGDDLLVWVSLSILMTGALLMGLIRREEQGPGGIGFESVAVLLLYGLGILLVVHGG</sequence>
<dbReference type="PANTHER" id="PTHR10846:SF8">
    <property type="entry name" value="INNER MEMBRANE PROTEIN YRBG"/>
    <property type="match status" value="1"/>
</dbReference>
<gene>
    <name evidence="7" type="ORF">Y5W_03593</name>
</gene>
<keyword evidence="3 5" id="KW-1133">Transmembrane helix</keyword>
<evidence type="ECO:0000256" key="4">
    <source>
        <dbReference type="ARBA" id="ARBA00023136"/>
    </source>
</evidence>
<dbReference type="InterPro" id="IPR004837">
    <property type="entry name" value="NaCa_Exmemb"/>
</dbReference>
<feature type="transmembrane region" description="Helical" evidence="5">
    <location>
        <begin position="239"/>
        <end position="259"/>
    </location>
</feature>
<dbReference type="Proteomes" id="UP000662703">
    <property type="component" value="Unassembled WGS sequence"/>
</dbReference>
<dbReference type="PANTHER" id="PTHR10846">
    <property type="entry name" value="SODIUM/POTASSIUM/CALCIUM EXCHANGER"/>
    <property type="match status" value="1"/>
</dbReference>
<dbReference type="Gene3D" id="1.20.1420.30">
    <property type="entry name" value="NCX, central ion-binding region"/>
    <property type="match status" value="2"/>
</dbReference>
<feature type="transmembrane region" description="Helical" evidence="5">
    <location>
        <begin position="279"/>
        <end position="298"/>
    </location>
</feature>
<feature type="transmembrane region" description="Helical" evidence="5">
    <location>
        <begin position="62"/>
        <end position="85"/>
    </location>
</feature>
<evidence type="ECO:0000313" key="8">
    <source>
        <dbReference type="Proteomes" id="UP000662703"/>
    </source>
</evidence>
<feature type="transmembrane region" description="Helical" evidence="5">
    <location>
        <begin position="125"/>
        <end position="145"/>
    </location>
</feature>
<comment type="subcellular location">
    <subcellularLocation>
        <location evidence="1">Membrane</location>
        <topology evidence="1">Multi-pass membrane protein</topology>
    </subcellularLocation>
</comment>
<feature type="domain" description="Sodium/calcium exchanger membrane region" evidence="6">
    <location>
        <begin position="1"/>
        <end position="116"/>
    </location>
</feature>
<feature type="transmembrane region" description="Helical" evidence="5">
    <location>
        <begin position="32"/>
        <end position="56"/>
    </location>
</feature>
<feature type="transmembrane region" description="Helical" evidence="5">
    <location>
        <begin position="310"/>
        <end position="329"/>
    </location>
</feature>
<evidence type="ECO:0000256" key="5">
    <source>
        <dbReference type="SAM" id="Phobius"/>
    </source>
</evidence>
<keyword evidence="8" id="KW-1185">Reference proteome</keyword>
<evidence type="ECO:0000256" key="2">
    <source>
        <dbReference type="ARBA" id="ARBA00022692"/>
    </source>
</evidence>
<evidence type="ECO:0000256" key="1">
    <source>
        <dbReference type="ARBA" id="ARBA00004141"/>
    </source>
</evidence>
<feature type="transmembrane region" description="Helical" evidence="5">
    <location>
        <begin position="97"/>
        <end position="119"/>
    </location>
</feature>
<proteinExistence type="predicted"/>
<evidence type="ECO:0000259" key="6">
    <source>
        <dbReference type="Pfam" id="PF01699"/>
    </source>
</evidence>
<dbReference type="Pfam" id="PF01699">
    <property type="entry name" value="Na_Ca_ex"/>
    <property type="match status" value="2"/>
</dbReference>
<name>A0ABS0AWG2_9GAMM</name>
<feature type="domain" description="Sodium/calcium exchanger membrane region" evidence="6">
    <location>
        <begin position="180"/>
        <end position="326"/>
    </location>
</feature>
<comment type="caution">
    <text evidence="7">The sequence shown here is derived from an EMBL/GenBank/DDBJ whole genome shotgun (WGS) entry which is preliminary data.</text>
</comment>